<sequence length="284" mass="31004">MKAFVAAALLVVSLVSAQNFTTECYDLKMFVSRGTDENATYYGVTETLVKDIKVRIDGSDYEAIKYPATVENPNYFVSAANGTRLLKEAMRSYTKACPDSKIALFGYSQGAQITSNILCGSPAVWAVYGGFDDVRAELNQVIDFASPLPQEYFKNVISVVLFGDTTHRDDAPYNYGNSTGSGIFWRSDISGCKALGSRIRSYCTAGDPFCAVGKDVNIDSHLTYIEEYGAEVVDYVVDQYKNGGNKSEDSTNSPSSTAVPENMGTNIIPSSVFVLFATFVMLWV</sequence>
<dbReference type="OrthoDB" id="6020543at2759"/>
<keyword evidence="1" id="KW-0378">Hydrolase</keyword>
<evidence type="ECO:0000256" key="1">
    <source>
        <dbReference type="ARBA" id="ARBA00022801"/>
    </source>
</evidence>
<keyword evidence="3" id="KW-0732">Signal</keyword>
<name>A0A9W8RVW5_9HYPO</name>
<evidence type="ECO:0000256" key="3">
    <source>
        <dbReference type="SAM" id="SignalP"/>
    </source>
</evidence>
<dbReference type="Gene3D" id="3.40.50.1820">
    <property type="entry name" value="alpha/beta hydrolase"/>
    <property type="match status" value="1"/>
</dbReference>
<comment type="caution">
    <text evidence="4">The sequence shown here is derived from an EMBL/GenBank/DDBJ whole genome shotgun (WGS) entry which is preliminary data.</text>
</comment>
<evidence type="ECO:0000313" key="4">
    <source>
        <dbReference type="EMBL" id="KAJ4258074.1"/>
    </source>
</evidence>
<dbReference type="EMBL" id="JAOQAZ010000016">
    <property type="protein sequence ID" value="KAJ4258074.1"/>
    <property type="molecule type" value="Genomic_DNA"/>
</dbReference>
<evidence type="ECO:0000256" key="2">
    <source>
        <dbReference type="ARBA" id="ARBA00023157"/>
    </source>
</evidence>
<reference evidence="4" key="1">
    <citation type="submission" date="2022-09" db="EMBL/GenBank/DDBJ databases">
        <title>Fusarium specimens isolated from Avocado Roots.</title>
        <authorList>
            <person name="Stajich J."/>
            <person name="Roper C."/>
            <person name="Heimlech-Rivalta G."/>
        </authorList>
    </citation>
    <scope>NUCLEOTIDE SEQUENCE</scope>
    <source>
        <strain evidence="4">CF00136</strain>
    </source>
</reference>
<organism evidence="4 5">
    <name type="scientific">Fusarium torreyae</name>
    <dbReference type="NCBI Taxonomy" id="1237075"/>
    <lineage>
        <taxon>Eukaryota</taxon>
        <taxon>Fungi</taxon>
        <taxon>Dikarya</taxon>
        <taxon>Ascomycota</taxon>
        <taxon>Pezizomycotina</taxon>
        <taxon>Sordariomycetes</taxon>
        <taxon>Hypocreomycetidae</taxon>
        <taxon>Hypocreales</taxon>
        <taxon>Nectriaceae</taxon>
        <taxon>Fusarium</taxon>
    </lineage>
</organism>
<feature type="signal peptide" evidence="3">
    <location>
        <begin position="1"/>
        <end position="17"/>
    </location>
</feature>
<dbReference type="PANTHER" id="PTHR33630:SF9">
    <property type="entry name" value="CUTINASE 4"/>
    <property type="match status" value="1"/>
</dbReference>
<dbReference type="InterPro" id="IPR000675">
    <property type="entry name" value="Cutinase/axe"/>
</dbReference>
<dbReference type="PANTHER" id="PTHR33630">
    <property type="entry name" value="CUTINASE RV1984C-RELATED-RELATED"/>
    <property type="match status" value="1"/>
</dbReference>
<accession>A0A9W8RVW5</accession>
<evidence type="ECO:0008006" key="6">
    <source>
        <dbReference type="Google" id="ProtNLM"/>
    </source>
</evidence>
<dbReference type="SUPFAM" id="SSF53474">
    <property type="entry name" value="alpha/beta-Hydrolases"/>
    <property type="match status" value="1"/>
</dbReference>
<proteinExistence type="predicted"/>
<dbReference type="AlphaFoldDB" id="A0A9W8RVW5"/>
<dbReference type="Pfam" id="PF01083">
    <property type="entry name" value="Cutinase"/>
    <property type="match status" value="1"/>
</dbReference>
<dbReference type="GO" id="GO:0052689">
    <property type="term" value="F:carboxylic ester hydrolase activity"/>
    <property type="evidence" value="ECO:0007669"/>
    <property type="project" value="UniProtKB-ARBA"/>
</dbReference>
<dbReference type="Proteomes" id="UP001152049">
    <property type="component" value="Unassembled WGS sequence"/>
</dbReference>
<evidence type="ECO:0000313" key="5">
    <source>
        <dbReference type="Proteomes" id="UP001152049"/>
    </source>
</evidence>
<keyword evidence="2" id="KW-1015">Disulfide bond</keyword>
<gene>
    <name evidence="4" type="ORF">NW762_008214</name>
</gene>
<dbReference type="SMART" id="SM01110">
    <property type="entry name" value="Cutinase"/>
    <property type="match status" value="1"/>
</dbReference>
<keyword evidence="5" id="KW-1185">Reference proteome</keyword>
<dbReference type="InterPro" id="IPR029058">
    <property type="entry name" value="AB_hydrolase_fold"/>
</dbReference>
<protein>
    <recommendedName>
        <fullName evidence="6">Cutinase</fullName>
    </recommendedName>
</protein>
<feature type="chain" id="PRO_5040871686" description="Cutinase" evidence="3">
    <location>
        <begin position="18"/>
        <end position="284"/>
    </location>
</feature>